<evidence type="ECO:0000313" key="1">
    <source>
        <dbReference type="EMBL" id="MBN8253618.1"/>
    </source>
</evidence>
<dbReference type="InterPro" id="IPR021284">
    <property type="entry name" value="DUF2750"/>
</dbReference>
<proteinExistence type="predicted"/>
<evidence type="ECO:0000313" key="2">
    <source>
        <dbReference type="Proteomes" id="UP000664578"/>
    </source>
</evidence>
<name>A0A8I1MJA6_9BACI</name>
<dbReference type="Proteomes" id="UP000664578">
    <property type="component" value="Unassembled WGS sequence"/>
</dbReference>
<dbReference type="AlphaFoldDB" id="A0A8I1MJA6"/>
<organism evidence="1 2">
    <name type="scientific">Priestia flexa</name>
    <dbReference type="NCBI Taxonomy" id="86664"/>
    <lineage>
        <taxon>Bacteria</taxon>
        <taxon>Bacillati</taxon>
        <taxon>Bacillota</taxon>
        <taxon>Bacilli</taxon>
        <taxon>Bacillales</taxon>
        <taxon>Bacillaceae</taxon>
        <taxon>Priestia</taxon>
    </lineage>
</organism>
<gene>
    <name evidence="1" type="ORF">JF537_18870</name>
</gene>
<dbReference type="EMBL" id="JAEMWV010000012">
    <property type="protein sequence ID" value="MBN8253618.1"/>
    <property type="molecule type" value="Genomic_DNA"/>
</dbReference>
<sequence>MNEREFTSLINSPADVRYNYFIKRVADYEEVWVIVDENNNVMLTKDDEGRDLIPMWPFKAFADYCIEESMINCSSEAIDLSEFMDEFLPDIENYEILPSVFWNLEDSGVLTVKDLLRDLNNELLSYK</sequence>
<dbReference type="RefSeq" id="WP_206783095.1">
    <property type="nucleotide sequence ID" value="NZ_JAEMWV010000012.1"/>
</dbReference>
<protein>
    <submittedName>
        <fullName evidence="1">DUF2750 domain-containing protein</fullName>
    </submittedName>
</protein>
<reference evidence="1" key="1">
    <citation type="submission" date="2020-12" db="EMBL/GenBank/DDBJ databases">
        <title>PHA producing bacteria isolated from mangrove.</title>
        <authorList>
            <person name="Zheng W."/>
            <person name="Yu S."/>
            <person name="Huang Y."/>
        </authorList>
    </citation>
    <scope>NUCLEOTIDE SEQUENCE</scope>
    <source>
        <strain evidence="1">GN22-4</strain>
    </source>
</reference>
<accession>A0A8I1MJA6</accession>
<comment type="caution">
    <text evidence="1">The sequence shown here is derived from an EMBL/GenBank/DDBJ whole genome shotgun (WGS) entry which is preliminary data.</text>
</comment>
<dbReference type="Pfam" id="PF11042">
    <property type="entry name" value="DUF2750"/>
    <property type="match status" value="1"/>
</dbReference>